<evidence type="ECO:0000256" key="1">
    <source>
        <dbReference type="SAM" id="Phobius"/>
    </source>
</evidence>
<feature type="transmembrane region" description="Helical" evidence="1">
    <location>
        <begin position="55"/>
        <end position="76"/>
    </location>
</feature>
<organism evidence="2 3">
    <name type="scientific">Parahaliea mediterranea</name>
    <dbReference type="NCBI Taxonomy" id="651086"/>
    <lineage>
        <taxon>Bacteria</taxon>
        <taxon>Pseudomonadati</taxon>
        <taxon>Pseudomonadota</taxon>
        <taxon>Gammaproteobacteria</taxon>
        <taxon>Cellvibrionales</taxon>
        <taxon>Halieaceae</taxon>
        <taxon>Parahaliea</taxon>
    </lineage>
</organism>
<proteinExistence type="predicted"/>
<accession>A0A939IJ76</accession>
<evidence type="ECO:0000313" key="3">
    <source>
        <dbReference type="Proteomes" id="UP000664303"/>
    </source>
</evidence>
<sequence length="84" mass="9690">MNDSDRLRAVRVRTRRRMVFSLLVLTLYFSFVLNWTEAGAFLARPLGGTQVTGSLVMFVALILLFIGLELIFLWFYRREGSGDE</sequence>
<name>A0A939IJ76_9GAMM</name>
<keyword evidence="1" id="KW-0472">Membrane</keyword>
<comment type="caution">
    <text evidence="2">The sequence shown here is derived from an EMBL/GenBank/DDBJ whole genome shotgun (WGS) entry which is preliminary data.</text>
</comment>
<dbReference type="AlphaFoldDB" id="A0A939IJ76"/>
<evidence type="ECO:0000313" key="2">
    <source>
        <dbReference type="EMBL" id="MBN7797354.1"/>
    </source>
</evidence>
<dbReference type="RefSeq" id="WP_206560803.1">
    <property type="nucleotide sequence ID" value="NZ_JAFKCZ010000008.1"/>
</dbReference>
<dbReference type="Proteomes" id="UP000664303">
    <property type="component" value="Unassembled WGS sequence"/>
</dbReference>
<dbReference type="EMBL" id="JAFKCZ010000008">
    <property type="protein sequence ID" value="MBN7797354.1"/>
    <property type="molecule type" value="Genomic_DNA"/>
</dbReference>
<feature type="transmembrane region" description="Helical" evidence="1">
    <location>
        <begin position="20"/>
        <end position="43"/>
    </location>
</feature>
<keyword evidence="1" id="KW-1133">Transmembrane helix</keyword>
<reference evidence="2" key="1">
    <citation type="submission" date="2021-02" db="EMBL/GenBank/DDBJ databases">
        <title>PHA producing bacteria isolated from coastal sediment in Guangdong, Shenzhen.</title>
        <authorList>
            <person name="Zheng W."/>
            <person name="Yu S."/>
            <person name="Huang Y."/>
        </authorList>
    </citation>
    <scope>NUCLEOTIDE SEQUENCE</scope>
    <source>
        <strain evidence="2">TN14-10</strain>
    </source>
</reference>
<gene>
    <name evidence="2" type="ORF">JYP50_12170</name>
</gene>
<protein>
    <submittedName>
        <fullName evidence="2">DUF485 domain-containing protein</fullName>
    </submittedName>
</protein>
<keyword evidence="1" id="KW-0812">Transmembrane</keyword>
<keyword evidence="3" id="KW-1185">Reference proteome</keyword>